<dbReference type="InterPro" id="IPR001611">
    <property type="entry name" value="Leu-rich_rpt"/>
</dbReference>
<evidence type="ECO:0000256" key="7">
    <source>
        <dbReference type="ARBA" id="ARBA00023136"/>
    </source>
</evidence>
<keyword evidence="6" id="KW-1133">Transmembrane helix</keyword>
<evidence type="ECO:0000256" key="4">
    <source>
        <dbReference type="ARBA" id="ARBA00022729"/>
    </source>
</evidence>
<keyword evidence="8" id="KW-0675">Receptor</keyword>
<dbReference type="Proteomes" id="UP001202328">
    <property type="component" value="Unassembled WGS sequence"/>
</dbReference>
<dbReference type="PROSITE" id="PS51450">
    <property type="entry name" value="LRR"/>
    <property type="match status" value="1"/>
</dbReference>
<dbReference type="InterPro" id="IPR032675">
    <property type="entry name" value="LRR_dom_sf"/>
</dbReference>
<dbReference type="AlphaFoldDB" id="A0AAD4XHL0"/>
<evidence type="ECO:0000313" key="11">
    <source>
        <dbReference type="Proteomes" id="UP001202328"/>
    </source>
</evidence>
<dbReference type="PANTHER" id="PTHR48007:SF56">
    <property type="entry name" value="LOW QUALITY PROTEIN: PROTEIN STRUBBELIG-RECEPTOR FAMILY 2"/>
    <property type="match status" value="1"/>
</dbReference>
<evidence type="ECO:0000256" key="2">
    <source>
        <dbReference type="ARBA" id="ARBA00022614"/>
    </source>
</evidence>
<dbReference type="FunFam" id="3.80.10.10:FF:000062">
    <property type="entry name" value="protein STRUBBELIG-RECEPTOR FAMILY 3"/>
    <property type="match status" value="1"/>
</dbReference>
<comment type="subcellular location">
    <subcellularLocation>
        <location evidence="1">Membrane</location>
    </subcellularLocation>
</comment>
<name>A0AAD4XHL0_9MAGN</name>
<dbReference type="InterPro" id="IPR046959">
    <property type="entry name" value="PRK1-6/SRF4-like"/>
</dbReference>
<dbReference type="EMBL" id="JAJJMB010009541">
    <property type="protein sequence ID" value="KAI3913208.1"/>
    <property type="molecule type" value="Genomic_DNA"/>
</dbReference>
<keyword evidence="2" id="KW-0433">Leucine-rich repeat</keyword>
<sequence length="167" mass="18084">MDPSDVAVLQDLYKSLNQPSQLVGWNSMSGANPCKESWKGISCSGSSVVSIQLNGLELHGSLPRNLGDLLNLKQLDLSHNHIEGEIPSSLPPNATHMNLSHNSLSGTLGDVLTGFPSLKNMDMSYNELCGDLPSSFKSLTNLNELYLHHNTFEGALNVLAYLPLQVL</sequence>
<evidence type="ECO:0000259" key="9">
    <source>
        <dbReference type="Pfam" id="PF08263"/>
    </source>
</evidence>
<proteinExistence type="predicted"/>
<dbReference type="GO" id="GO:0016020">
    <property type="term" value="C:membrane"/>
    <property type="evidence" value="ECO:0007669"/>
    <property type="project" value="UniProtKB-SubCell"/>
</dbReference>
<comment type="caution">
    <text evidence="10">The sequence shown here is derived from an EMBL/GenBank/DDBJ whole genome shotgun (WGS) entry which is preliminary data.</text>
</comment>
<evidence type="ECO:0000256" key="3">
    <source>
        <dbReference type="ARBA" id="ARBA00022692"/>
    </source>
</evidence>
<keyword evidence="7" id="KW-0472">Membrane</keyword>
<keyword evidence="3" id="KW-0812">Transmembrane</keyword>
<accession>A0AAD4XHL0</accession>
<keyword evidence="5" id="KW-0677">Repeat</keyword>
<organism evidence="10 11">
    <name type="scientific">Papaver atlanticum</name>
    <dbReference type="NCBI Taxonomy" id="357466"/>
    <lineage>
        <taxon>Eukaryota</taxon>
        <taxon>Viridiplantae</taxon>
        <taxon>Streptophyta</taxon>
        <taxon>Embryophyta</taxon>
        <taxon>Tracheophyta</taxon>
        <taxon>Spermatophyta</taxon>
        <taxon>Magnoliopsida</taxon>
        <taxon>Ranunculales</taxon>
        <taxon>Papaveraceae</taxon>
        <taxon>Papaveroideae</taxon>
        <taxon>Papaver</taxon>
    </lineage>
</organism>
<evidence type="ECO:0000313" key="10">
    <source>
        <dbReference type="EMBL" id="KAI3913208.1"/>
    </source>
</evidence>
<evidence type="ECO:0000256" key="5">
    <source>
        <dbReference type="ARBA" id="ARBA00022737"/>
    </source>
</evidence>
<feature type="domain" description="Leucine-rich repeat-containing N-terminal plant-type" evidence="9">
    <location>
        <begin position="3"/>
        <end position="44"/>
    </location>
</feature>
<dbReference type="Pfam" id="PF08263">
    <property type="entry name" value="LRRNT_2"/>
    <property type="match status" value="1"/>
</dbReference>
<evidence type="ECO:0000256" key="6">
    <source>
        <dbReference type="ARBA" id="ARBA00022989"/>
    </source>
</evidence>
<keyword evidence="4" id="KW-0732">Signal</keyword>
<dbReference type="SUPFAM" id="SSF52058">
    <property type="entry name" value="L domain-like"/>
    <property type="match status" value="1"/>
</dbReference>
<reference evidence="10" key="1">
    <citation type="submission" date="2022-04" db="EMBL/GenBank/DDBJ databases">
        <title>A functionally conserved STORR gene fusion in Papaver species that diverged 16.8 million years ago.</title>
        <authorList>
            <person name="Catania T."/>
        </authorList>
    </citation>
    <scope>NUCLEOTIDE SEQUENCE</scope>
    <source>
        <strain evidence="10">S-188037</strain>
    </source>
</reference>
<dbReference type="InterPro" id="IPR013210">
    <property type="entry name" value="LRR_N_plant-typ"/>
</dbReference>
<dbReference type="Pfam" id="PF00560">
    <property type="entry name" value="LRR_1"/>
    <property type="match status" value="3"/>
</dbReference>
<evidence type="ECO:0000256" key="1">
    <source>
        <dbReference type="ARBA" id="ARBA00004370"/>
    </source>
</evidence>
<keyword evidence="11" id="KW-1185">Reference proteome</keyword>
<evidence type="ECO:0000256" key="8">
    <source>
        <dbReference type="ARBA" id="ARBA00023170"/>
    </source>
</evidence>
<gene>
    <name evidence="10" type="ORF">MKW98_007224</name>
</gene>
<protein>
    <recommendedName>
        <fullName evidence="9">Leucine-rich repeat-containing N-terminal plant-type domain-containing protein</fullName>
    </recommendedName>
</protein>
<dbReference type="PANTHER" id="PTHR48007">
    <property type="entry name" value="LEUCINE-RICH REPEAT RECEPTOR-LIKE PROTEIN KINASE PXC1"/>
    <property type="match status" value="1"/>
</dbReference>
<dbReference type="Gene3D" id="3.80.10.10">
    <property type="entry name" value="Ribonuclease Inhibitor"/>
    <property type="match status" value="1"/>
</dbReference>